<evidence type="ECO:0000256" key="1">
    <source>
        <dbReference type="ARBA" id="ARBA00023015"/>
    </source>
</evidence>
<evidence type="ECO:0000256" key="3">
    <source>
        <dbReference type="ARBA" id="ARBA00023163"/>
    </source>
</evidence>
<protein>
    <submittedName>
        <fullName evidence="6">AraC family transcriptional regulator N-terminal domain-containing protein</fullName>
    </submittedName>
</protein>
<feature type="region of interest" description="Disordered" evidence="4">
    <location>
        <begin position="1"/>
        <end position="27"/>
    </location>
</feature>
<keyword evidence="2" id="KW-0238">DNA-binding</keyword>
<dbReference type="InterPro" id="IPR018062">
    <property type="entry name" value="HTH_AraC-typ_CS"/>
</dbReference>
<evidence type="ECO:0000259" key="5">
    <source>
        <dbReference type="PROSITE" id="PS01124"/>
    </source>
</evidence>
<gene>
    <name evidence="6" type="ORF">ACFYTH_06405</name>
</gene>
<dbReference type="EMBL" id="JBIALX010000002">
    <property type="protein sequence ID" value="MFF0452986.1"/>
    <property type="molecule type" value="Genomic_DNA"/>
</dbReference>
<dbReference type="InterPro" id="IPR018060">
    <property type="entry name" value="HTH_AraC"/>
</dbReference>
<accession>A0ABW6NFB8</accession>
<evidence type="ECO:0000256" key="4">
    <source>
        <dbReference type="SAM" id="MobiDB-lite"/>
    </source>
</evidence>
<dbReference type="SUPFAM" id="SSF46689">
    <property type="entry name" value="Homeodomain-like"/>
    <property type="match status" value="2"/>
</dbReference>
<evidence type="ECO:0000313" key="7">
    <source>
        <dbReference type="Proteomes" id="UP001601521"/>
    </source>
</evidence>
<comment type="caution">
    <text evidence="6">The sequence shown here is derived from an EMBL/GenBank/DDBJ whole genome shotgun (WGS) entry which is preliminary data.</text>
</comment>
<name>A0ABW6NFB8_9NOCA</name>
<organism evidence="6 7">
    <name type="scientific">Nocardia africana</name>
    <dbReference type="NCBI Taxonomy" id="134964"/>
    <lineage>
        <taxon>Bacteria</taxon>
        <taxon>Bacillati</taxon>
        <taxon>Actinomycetota</taxon>
        <taxon>Actinomycetes</taxon>
        <taxon>Mycobacteriales</taxon>
        <taxon>Nocardiaceae</taxon>
        <taxon>Nocardia</taxon>
    </lineage>
</organism>
<evidence type="ECO:0000313" key="6">
    <source>
        <dbReference type="EMBL" id="MFF0452986.1"/>
    </source>
</evidence>
<dbReference type="SMART" id="SM00342">
    <property type="entry name" value="HTH_ARAC"/>
    <property type="match status" value="1"/>
</dbReference>
<dbReference type="InterPro" id="IPR009594">
    <property type="entry name" value="Tscrpt_reg_HTH_AraC_N"/>
</dbReference>
<keyword evidence="3" id="KW-0804">Transcription</keyword>
<reference evidence="6 7" key="1">
    <citation type="submission" date="2024-10" db="EMBL/GenBank/DDBJ databases">
        <title>The Natural Products Discovery Center: Release of the First 8490 Sequenced Strains for Exploring Actinobacteria Biosynthetic Diversity.</title>
        <authorList>
            <person name="Kalkreuter E."/>
            <person name="Kautsar S.A."/>
            <person name="Yang D."/>
            <person name="Bader C.D."/>
            <person name="Teijaro C.N."/>
            <person name="Fluegel L."/>
            <person name="Davis C.M."/>
            <person name="Simpson J.R."/>
            <person name="Lauterbach L."/>
            <person name="Steele A.D."/>
            <person name="Gui C."/>
            <person name="Meng S."/>
            <person name="Li G."/>
            <person name="Viehrig K."/>
            <person name="Ye F."/>
            <person name="Su P."/>
            <person name="Kiefer A.F."/>
            <person name="Nichols A."/>
            <person name="Cepeda A.J."/>
            <person name="Yan W."/>
            <person name="Fan B."/>
            <person name="Jiang Y."/>
            <person name="Adhikari A."/>
            <person name="Zheng C.-J."/>
            <person name="Schuster L."/>
            <person name="Cowan T.M."/>
            <person name="Smanski M.J."/>
            <person name="Chevrette M.G."/>
            <person name="De Carvalho L.P.S."/>
            <person name="Shen B."/>
        </authorList>
    </citation>
    <scope>NUCLEOTIDE SEQUENCE [LARGE SCALE GENOMIC DNA]</scope>
    <source>
        <strain evidence="6 7">NPDC004550</strain>
    </source>
</reference>
<sequence length="347" mass="37944">MDGSSKGRMCPFNGSRRHPVAGRSIPRELLPDPAQSSRTRLADVGTGCLHDSVLHELRDLIATHARPDSRTLIDGLLVSSVTTSEPDHSLTEPLLVVMAQGGKQLLLGEQVFEYRAGDMLVVTTNLPVTGHFIDATEQTPALGLGLRLRPTAIAPLLLETPVARWTRATSDTLGLATGAASAELLDAALRLLRLLDHPADAPVLAPLIEREILWRLLTGPHSAMIRQIGIADSGLSHVTRSITWIRDNYAEPMRIAELARLAGMSESAFHRHFRAITAMSPLQFQKRIRLQQARSLLLTRPGDVAGVGHTVGYDSPTQFNREYRRMFGAPPRRDAATLRAVELSVFP</sequence>
<feature type="domain" description="HTH araC/xylS-type" evidence="5">
    <location>
        <begin position="239"/>
        <end position="337"/>
    </location>
</feature>
<dbReference type="Pfam" id="PF12833">
    <property type="entry name" value="HTH_18"/>
    <property type="match status" value="1"/>
</dbReference>
<dbReference type="InterPro" id="IPR009057">
    <property type="entry name" value="Homeodomain-like_sf"/>
</dbReference>
<proteinExistence type="predicted"/>
<keyword evidence="7" id="KW-1185">Reference proteome</keyword>
<dbReference type="PANTHER" id="PTHR43436">
    <property type="entry name" value="ARAC-FAMILY TRANSCRIPTIONAL REGULATOR"/>
    <property type="match status" value="1"/>
</dbReference>
<dbReference type="Proteomes" id="UP001601521">
    <property type="component" value="Unassembled WGS sequence"/>
</dbReference>
<dbReference type="PROSITE" id="PS01124">
    <property type="entry name" value="HTH_ARAC_FAMILY_2"/>
    <property type="match status" value="1"/>
</dbReference>
<keyword evidence="1" id="KW-0805">Transcription regulation</keyword>
<dbReference type="PROSITE" id="PS00041">
    <property type="entry name" value="HTH_ARAC_FAMILY_1"/>
    <property type="match status" value="1"/>
</dbReference>
<dbReference type="PANTHER" id="PTHR43436:SF1">
    <property type="entry name" value="TRANSCRIPTIONAL REGULATORY PROTEIN"/>
    <property type="match status" value="1"/>
</dbReference>
<dbReference type="Gene3D" id="1.10.10.60">
    <property type="entry name" value="Homeodomain-like"/>
    <property type="match status" value="2"/>
</dbReference>
<dbReference type="RefSeq" id="WP_387249757.1">
    <property type="nucleotide sequence ID" value="NZ_JBIALX010000002.1"/>
</dbReference>
<dbReference type="Pfam" id="PF06719">
    <property type="entry name" value="AraC_N"/>
    <property type="match status" value="1"/>
</dbReference>
<evidence type="ECO:0000256" key="2">
    <source>
        <dbReference type="ARBA" id="ARBA00023125"/>
    </source>
</evidence>